<dbReference type="GO" id="GO:0016787">
    <property type="term" value="F:hydrolase activity"/>
    <property type="evidence" value="ECO:0007669"/>
    <property type="project" value="UniProtKB-UniRule"/>
</dbReference>
<evidence type="ECO:0000313" key="9">
    <source>
        <dbReference type="Proteomes" id="UP000033966"/>
    </source>
</evidence>
<name>A0A0G1L5U7_9BACT</name>
<evidence type="ECO:0000256" key="2">
    <source>
        <dbReference type="ARBA" id="ARBA00022801"/>
    </source>
</evidence>
<protein>
    <submittedName>
        <fullName evidence="8">UvrD/REP helicase</fullName>
    </submittedName>
</protein>
<evidence type="ECO:0000256" key="5">
    <source>
        <dbReference type="ARBA" id="ARBA00023125"/>
    </source>
</evidence>
<dbReference type="Gene3D" id="3.40.50.300">
    <property type="entry name" value="P-loop containing nucleotide triphosphate hydrolases"/>
    <property type="match status" value="1"/>
</dbReference>
<keyword evidence="3 6" id="KW-0347">Helicase</keyword>
<evidence type="ECO:0000256" key="6">
    <source>
        <dbReference type="PROSITE-ProRule" id="PRU00560"/>
    </source>
</evidence>
<accession>A0A0G1L5U7</accession>
<evidence type="ECO:0000256" key="1">
    <source>
        <dbReference type="ARBA" id="ARBA00022741"/>
    </source>
</evidence>
<reference evidence="8 9" key="1">
    <citation type="journal article" date="2015" name="Nature">
        <title>rRNA introns, odd ribosomes, and small enigmatic genomes across a large radiation of phyla.</title>
        <authorList>
            <person name="Brown C.T."/>
            <person name="Hug L.A."/>
            <person name="Thomas B.C."/>
            <person name="Sharon I."/>
            <person name="Castelle C.J."/>
            <person name="Singh A."/>
            <person name="Wilkins M.J."/>
            <person name="Williams K.H."/>
            <person name="Banfield J.F."/>
        </authorList>
    </citation>
    <scope>NUCLEOTIDE SEQUENCE [LARGE SCALE GENOMIC DNA]</scope>
</reference>
<evidence type="ECO:0000259" key="7">
    <source>
        <dbReference type="PROSITE" id="PS51198"/>
    </source>
</evidence>
<dbReference type="PATRIC" id="fig|1618662.3.peg.294"/>
<evidence type="ECO:0000256" key="4">
    <source>
        <dbReference type="ARBA" id="ARBA00022840"/>
    </source>
</evidence>
<dbReference type="InterPro" id="IPR013986">
    <property type="entry name" value="DExx_box_DNA_helicase_dom_sf"/>
</dbReference>
<comment type="caution">
    <text evidence="8">The sequence shown here is derived from an EMBL/GenBank/DDBJ whole genome shotgun (WGS) entry which is preliminary data.</text>
</comment>
<dbReference type="Pfam" id="PF00580">
    <property type="entry name" value="UvrD-helicase"/>
    <property type="match status" value="1"/>
</dbReference>
<keyword evidence="5" id="KW-0238">DNA-binding</keyword>
<dbReference type="PANTHER" id="PTHR11070:SF2">
    <property type="entry name" value="ATP-DEPENDENT DNA HELICASE SRS2"/>
    <property type="match status" value="1"/>
</dbReference>
<keyword evidence="1 6" id="KW-0547">Nucleotide-binding</keyword>
<dbReference type="EMBL" id="LCKF01000013">
    <property type="protein sequence ID" value="KKT91356.1"/>
    <property type="molecule type" value="Genomic_DNA"/>
</dbReference>
<dbReference type="SUPFAM" id="SSF52540">
    <property type="entry name" value="P-loop containing nucleoside triphosphate hydrolases"/>
    <property type="match status" value="1"/>
</dbReference>
<dbReference type="GO" id="GO:0000725">
    <property type="term" value="P:recombinational repair"/>
    <property type="evidence" value="ECO:0007669"/>
    <property type="project" value="TreeGrafter"/>
</dbReference>
<dbReference type="GO" id="GO:0003677">
    <property type="term" value="F:DNA binding"/>
    <property type="evidence" value="ECO:0007669"/>
    <property type="project" value="UniProtKB-KW"/>
</dbReference>
<keyword evidence="4 6" id="KW-0067">ATP-binding</keyword>
<dbReference type="InterPro" id="IPR027417">
    <property type="entry name" value="P-loop_NTPase"/>
</dbReference>
<dbReference type="GO" id="GO:0043138">
    <property type="term" value="F:3'-5' DNA helicase activity"/>
    <property type="evidence" value="ECO:0007669"/>
    <property type="project" value="TreeGrafter"/>
</dbReference>
<dbReference type="Gene3D" id="1.10.10.160">
    <property type="match status" value="1"/>
</dbReference>
<dbReference type="InterPro" id="IPR014016">
    <property type="entry name" value="UvrD-like_ATP-bd"/>
</dbReference>
<dbReference type="PANTHER" id="PTHR11070">
    <property type="entry name" value="UVRD / RECB / PCRA DNA HELICASE FAMILY MEMBER"/>
    <property type="match status" value="1"/>
</dbReference>
<dbReference type="AlphaFoldDB" id="A0A0G1L5U7"/>
<keyword evidence="2 6" id="KW-0378">Hydrolase</keyword>
<evidence type="ECO:0000313" key="8">
    <source>
        <dbReference type="EMBL" id="KKT91356.1"/>
    </source>
</evidence>
<dbReference type="Proteomes" id="UP000033966">
    <property type="component" value="Unassembled WGS sequence"/>
</dbReference>
<dbReference type="GO" id="GO:0005524">
    <property type="term" value="F:ATP binding"/>
    <property type="evidence" value="ECO:0007669"/>
    <property type="project" value="UniProtKB-UniRule"/>
</dbReference>
<feature type="domain" description="UvrD-like helicase ATP-binding" evidence="7">
    <location>
        <begin position="13"/>
        <end position="294"/>
    </location>
</feature>
<dbReference type="PROSITE" id="PS51198">
    <property type="entry name" value="UVRD_HELICASE_ATP_BIND"/>
    <property type="match status" value="1"/>
</dbReference>
<feature type="binding site" evidence="6">
    <location>
        <begin position="34"/>
        <end position="41"/>
    </location>
    <ligand>
        <name>ATP</name>
        <dbReference type="ChEBI" id="CHEBI:30616"/>
    </ligand>
</feature>
<sequence length="294" mass="33856">MSKDKKTFEAYYKQLNAAQKQAVDAVEGPVMVIAGPGTGKTQILTLRIANILRTTDTEPENILALTFTESGVASMRRRLVEIIGSPAYSVVINTFHGFCNDVIKGYPEEFPHIISAEHITEVDQIKLLEEIILKLPLKELKPFGDTFYYLRAVLSNVNELKREGVDPERFVFLVKEEKKAFLAISDLYHEKGQHVGKMKGEYQKLERRIAKNEELAKVYATYQEELARAKFYDYSDMIMEVLGALSRNKNLLLRTRSRRFFAFRARRLRIFSISRSCIRKRSLSPSKKTTVRHK</sequence>
<evidence type="ECO:0000256" key="3">
    <source>
        <dbReference type="ARBA" id="ARBA00022806"/>
    </source>
</evidence>
<organism evidence="8 9">
    <name type="scientific">Candidatus Jorgensenbacteria bacterium GW2011_GWA2_45_13</name>
    <dbReference type="NCBI Taxonomy" id="1618662"/>
    <lineage>
        <taxon>Bacteria</taxon>
        <taxon>Candidatus Joergenseniibacteriota</taxon>
    </lineage>
</organism>
<gene>
    <name evidence="8" type="ORF">UW92_C0013G0005</name>
</gene>
<proteinExistence type="predicted"/>
<dbReference type="InterPro" id="IPR000212">
    <property type="entry name" value="DNA_helicase_UvrD/REP"/>
</dbReference>